<evidence type="ECO:0000313" key="2">
    <source>
        <dbReference type="EMBL" id="SHH50484.1"/>
    </source>
</evidence>
<keyword evidence="1" id="KW-1133">Transmembrane helix</keyword>
<sequence length="417" mass="44611">MMLKERMRKIFGSKVFYIVFSLLASMTIWLYVAYVENPNVTVSVRGIKVEFINEDYLTDRSLVITKTNYDTVSLNLLGRRNTVSQLTNSNIKITADLSVIKSAGVYRVPYTVTYPIDINPASVTITGRSSDNISVTADSLVTKDIQVRATYDGGVAEGYQAEPIEVKPDTISVSGPKEVVSKISNATVTVLRENISKTVEDDLPVMLVDENGRQVTSDKLVLSQKTVTVKIPVLKVKTVPLTVNLTPGAGADNTNTVCSITPSDISISGDSETLDSLNQIVLGTIDLSQFLTSTTQTFKIALPNGTTNLTGTTEATVSVTINGLDSKHVNATNIQVSNVTDGYTATVVTTSMDVVLRGKTAALTNIAPDNIRIVADLTELGATTGIYSVLAKVYVDGDSTGIGAVGEYKITVAMAKS</sequence>
<evidence type="ECO:0000256" key="1">
    <source>
        <dbReference type="SAM" id="Phobius"/>
    </source>
</evidence>
<dbReference type="STRING" id="1123282.SAMN02745823_00105"/>
<organism evidence="2 3">
    <name type="scientific">Sporobacter termitidis DSM 10068</name>
    <dbReference type="NCBI Taxonomy" id="1123282"/>
    <lineage>
        <taxon>Bacteria</taxon>
        <taxon>Bacillati</taxon>
        <taxon>Bacillota</taxon>
        <taxon>Clostridia</taxon>
        <taxon>Eubacteriales</taxon>
        <taxon>Oscillospiraceae</taxon>
        <taxon>Sporobacter</taxon>
    </lineage>
</organism>
<reference evidence="2 3" key="1">
    <citation type="submission" date="2016-11" db="EMBL/GenBank/DDBJ databases">
        <authorList>
            <person name="Jaros S."/>
            <person name="Januszkiewicz K."/>
            <person name="Wedrychowicz H."/>
        </authorList>
    </citation>
    <scope>NUCLEOTIDE SEQUENCE [LARGE SCALE GENOMIC DNA]</scope>
    <source>
        <strain evidence="2 3">DSM 10068</strain>
    </source>
</reference>
<keyword evidence="1" id="KW-0812">Transmembrane</keyword>
<dbReference type="PANTHER" id="PTHR37804">
    <property type="entry name" value="CDAA REGULATORY PROTEIN CDAR"/>
    <property type="match status" value="1"/>
</dbReference>
<proteinExistence type="predicted"/>
<feature type="transmembrane region" description="Helical" evidence="1">
    <location>
        <begin position="15"/>
        <end position="34"/>
    </location>
</feature>
<dbReference type="InterPro" id="IPR012505">
    <property type="entry name" value="YbbR"/>
</dbReference>
<dbReference type="Proteomes" id="UP000183995">
    <property type="component" value="Unassembled WGS sequence"/>
</dbReference>
<accession>A0A1M5TIF0</accession>
<dbReference type="AlphaFoldDB" id="A0A1M5TIF0"/>
<dbReference type="EMBL" id="FQXV01000001">
    <property type="protein sequence ID" value="SHH50484.1"/>
    <property type="molecule type" value="Genomic_DNA"/>
</dbReference>
<dbReference type="PANTHER" id="PTHR37804:SF1">
    <property type="entry name" value="CDAA REGULATORY PROTEIN CDAR"/>
    <property type="match status" value="1"/>
</dbReference>
<dbReference type="InterPro" id="IPR053154">
    <property type="entry name" value="c-di-AMP_regulator"/>
</dbReference>
<dbReference type="Pfam" id="PF07949">
    <property type="entry name" value="YbbR"/>
    <property type="match status" value="2"/>
</dbReference>
<dbReference type="Gene3D" id="2.170.120.40">
    <property type="entry name" value="YbbR-like domain"/>
    <property type="match status" value="2"/>
</dbReference>
<dbReference type="Gene3D" id="2.170.120.30">
    <property type="match status" value="2"/>
</dbReference>
<keyword evidence="3" id="KW-1185">Reference proteome</keyword>
<evidence type="ECO:0000313" key="3">
    <source>
        <dbReference type="Proteomes" id="UP000183995"/>
    </source>
</evidence>
<gene>
    <name evidence="2" type="ORF">SAMN02745823_00105</name>
</gene>
<protein>
    <submittedName>
        <fullName evidence="2">YbbR domain-containing protein</fullName>
    </submittedName>
</protein>
<keyword evidence="1" id="KW-0472">Membrane</keyword>
<name>A0A1M5TIF0_9FIRM</name>